<accession>A0A285F4N4</accession>
<gene>
    <name evidence="3" type="ORF">SAMN05421748_101657</name>
</gene>
<keyword evidence="2" id="KW-0812">Transmembrane</keyword>
<keyword evidence="4" id="KW-1185">Reference proteome</keyword>
<keyword evidence="1" id="KW-0175">Coiled coil</keyword>
<dbReference type="Pfam" id="PF10066">
    <property type="entry name" value="DUF2304"/>
    <property type="match status" value="1"/>
</dbReference>
<evidence type="ECO:0000256" key="1">
    <source>
        <dbReference type="SAM" id="Coils"/>
    </source>
</evidence>
<evidence type="ECO:0000313" key="3">
    <source>
        <dbReference type="EMBL" id="SNY06247.1"/>
    </source>
</evidence>
<proteinExistence type="predicted"/>
<dbReference type="EMBL" id="OBDY01000001">
    <property type="protein sequence ID" value="SNY06247.1"/>
    <property type="molecule type" value="Genomic_DNA"/>
</dbReference>
<dbReference type="Proteomes" id="UP000219612">
    <property type="component" value="Unassembled WGS sequence"/>
</dbReference>
<feature type="transmembrane region" description="Helical" evidence="2">
    <location>
        <begin position="6"/>
        <end position="22"/>
    </location>
</feature>
<evidence type="ECO:0008006" key="5">
    <source>
        <dbReference type="Google" id="ProtNLM"/>
    </source>
</evidence>
<dbReference type="InterPro" id="IPR019277">
    <property type="entry name" value="DUF2304"/>
</dbReference>
<keyword evidence="2" id="KW-0472">Membrane</keyword>
<reference evidence="3 4" key="1">
    <citation type="submission" date="2017-09" db="EMBL/GenBank/DDBJ databases">
        <authorList>
            <person name="Ehlers B."/>
            <person name="Leendertz F.H."/>
        </authorList>
    </citation>
    <scope>NUCLEOTIDE SEQUENCE [LARGE SCALE GENOMIC DNA]</scope>
    <source>
        <strain evidence="3 4">CGMCC 4.6857</strain>
    </source>
</reference>
<evidence type="ECO:0000256" key="2">
    <source>
        <dbReference type="SAM" id="Phobius"/>
    </source>
</evidence>
<feature type="transmembrane region" description="Helical" evidence="2">
    <location>
        <begin position="34"/>
        <end position="52"/>
    </location>
</feature>
<feature type="coiled-coil region" evidence="1">
    <location>
        <begin position="87"/>
        <end position="114"/>
    </location>
</feature>
<dbReference type="AlphaFoldDB" id="A0A285F4N4"/>
<feature type="transmembrane region" description="Helical" evidence="2">
    <location>
        <begin position="58"/>
        <end position="81"/>
    </location>
</feature>
<keyword evidence="2" id="KW-1133">Transmembrane helix</keyword>
<sequence>MRLTFVTATTGLVMLVVIFELLRRRQLREKYGALWLLVAVAVLPLAFIPTLLDGLSSFLGIASGLSLFLFASVVFLLLVAVHLSWESSRLEEETRSLSEEIALLRADVAELQELREKVKTP</sequence>
<name>A0A285F4N4_9ACTN</name>
<dbReference type="OrthoDB" id="3261168at2"/>
<evidence type="ECO:0000313" key="4">
    <source>
        <dbReference type="Proteomes" id="UP000219612"/>
    </source>
</evidence>
<organism evidence="3 4">
    <name type="scientific">Paractinoplanes atraurantiacus</name>
    <dbReference type="NCBI Taxonomy" id="1036182"/>
    <lineage>
        <taxon>Bacteria</taxon>
        <taxon>Bacillati</taxon>
        <taxon>Actinomycetota</taxon>
        <taxon>Actinomycetes</taxon>
        <taxon>Micromonosporales</taxon>
        <taxon>Micromonosporaceae</taxon>
        <taxon>Paractinoplanes</taxon>
    </lineage>
</organism>
<protein>
    <recommendedName>
        <fullName evidence="5">DUF2304 domain-containing protein</fullName>
    </recommendedName>
</protein>